<proteinExistence type="predicted"/>
<organism evidence="2 3">
    <name type="scientific">Cladophialophora carrionii</name>
    <dbReference type="NCBI Taxonomy" id="86049"/>
    <lineage>
        <taxon>Eukaryota</taxon>
        <taxon>Fungi</taxon>
        <taxon>Dikarya</taxon>
        <taxon>Ascomycota</taxon>
        <taxon>Pezizomycotina</taxon>
        <taxon>Eurotiomycetes</taxon>
        <taxon>Chaetothyriomycetidae</taxon>
        <taxon>Chaetothyriales</taxon>
        <taxon>Herpotrichiellaceae</taxon>
        <taxon>Cladophialophora</taxon>
    </lineage>
</organism>
<protein>
    <submittedName>
        <fullName evidence="2">Uncharacterized protein</fullName>
    </submittedName>
</protein>
<evidence type="ECO:0000313" key="3">
    <source>
        <dbReference type="Proteomes" id="UP000094526"/>
    </source>
</evidence>
<reference evidence="3" key="1">
    <citation type="submission" date="2015-07" db="EMBL/GenBank/DDBJ databases">
        <authorList>
            <person name="Teixeira M.M."/>
            <person name="Souza R.C."/>
            <person name="Almeida L.G."/>
            <person name="Vicente V.A."/>
            <person name="de Hoog S."/>
            <person name="Bocca A.L."/>
            <person name="de Almeida S.R."/>
            <person name="Vasconcelos A.T."/>
            <person name="Felipe M.S."/>
        </authorList>
    </citation>
    <scope>NUCLEOTIDE SEQUENCE [LARGE SCALE GENOMIC DNA]</scope>
    <source>
        <strain evidence="3">KSF</strain>
    </source>
</reference>
<feature type="region of interest" description="Disordered" evidence="1">
    <location>
        <begin position="82"/>
        <end position="111"/>
    </location>
</feature>
<dbReference type="VEuPathDB" id="FungiDB:CLCR_06019"/>
<evidence type="ECO:0000256" key="1">
    <source>
        <dbReference type="SAM" id="MobiDB-lite"/>
    </source>
</evidence>
<dbReference type="Proteomes" id="UP000094526">
    <property type="component" value="Unassembled WGS sequence"/>
</dbReference>
<dbReference type="AlphaFoldDB" id="A0A1C1CA97"/>
<accession>A0A1C1CA97</accession>
<comment type="caution">
    <text evidence="2">The sequence shown here is derived from an EMBL/GenBank/DDBJ whole genome shotgun (WGS) entry which is preliminary data.</text>
</comment>
<keyword evidence="3" id="KW-1185">Reference proteome</keyword>
<gene>
    <name evidence="2" type="ORF">CLCR_06019</name>
</gene>
<dbReference type="EMBL" id="LGRB01000020">
    <property type="protein sequence ID" value="OCT45416.1"/>
    <property type="molecule type" value="Genomic_DNA"/>
</dbReference>
<name>A0A1C1CA97_9EURO</name>
<dbReference type="OrthoDB" id="4766028at2759"/>
<evidence type="ECO:0000313" key="2">
    <source>
        <dbReference type="EMBL" id="OCT45416.1"/>
    </source>
</evidence>
<sequence>MWEHGLAEKAKAVEKNILQRGMAEGAVIQSTGAVDDLTTVQFYSSDDCSLGSEISRADAGCLTVDNGAIGAYNSFQVISSNPLAPRAPTRRSPEQRRRHFRNTTVQEPQPSTPLLYHGMTATFDGIEYKWQQIHASGYIGVLPHRWDDALHTRNTTEMAFQNNIDSGANYLEERNLYEAACSTYMKCYSAVRVAGENSVATIGQFAGPYFASAGQAALSAGVSVNEFLNNNPFIAQLTAGGAAGLVSAWVGAQLQGDSKNCQACSTQNEQIDALISIIQSQNSALNAASATVTAQVDNAGDDVFSLTMTVVACGQALTATGCGIPAGFCTSV</sequence>